<keyword evidence="2" id="KW-1185">Reference proteome</keyword>
<gene>
    <name evidence="1" type="ORF">QAD02_009366</name>
</gene>
<proteinExistence type="predicted"/>
<sequence>MSVNSKSQCRLVYLDRKRLINSQCNDSKLTELGFMRVSVNKTALRHSIVLLLATAWTCSAAPRIDGSSVESIPIVRSSIDGPNPDGSYRWEYETGNGIRAEEQGDFQPGKSAEEQGASSVRGSYSYRGDDGVDIALTYTADENGFQPQGQHLPVAPEIPPAILRALEWIANHPEEDSLRK</sequence>
<reference evidence="1" key="1">
    <citation type="submission" date="2023-04" db="EMBL/GenBank/DDBJ databases">
        <title>A chromosome-level genome assembly of the parasitoid wasp Eretmocerus hayati.</title>
        <authorList>
            <person name="Zhong Y."/>
            <person name="Liu S."/>
            <person name="Liu Y."/>
        </authorList>
    </citation>
    <scope>NUCLEOTIDE SEQUENCE</scope>
    <source>
        <strain evidence="1">ZJU_SS_LIU_2023</strain>
    </source>
</reference>
<dbReference type="EMBL" id="CM056744">
    <property type="protein sequence ID" value="KAJ8667703.1"/>
    <property type="molecule type" value="Genomic_DNA"/>
</dbReference>
<evidence type="ECO:0000313" key="2">
    <source>
        <dbReference type="Proteomes" id="UP001239111"/>
    </source>
</evidence>
<evidence type="ECO:0000313" key="1">
    <source>
        <dbReference type="EMBL" id="KAJ8667703.1"/>
    </source>
</evidence>
<accession>A0ACC2N9A4</accession>
<name>A0ACC2N9A4_9HYME</name>
<protein>
    <submittedName>
        <fullName evidence="1">Uncharacterized protein</fullName>
    </submittedName>
</protein>
<comment type="caution">
    <text evidence="1">The sequence shown here is derived from an EMBL/GenBank/DDBJ whole genome shotgun (WGS) entry which is preliminary data.</text>
</comment>
<organism evidence="1 2">
    <name type="scientific">Eretmocerus hayati</name>
    <dbReference type="NCBI Taxonomy" id="131215"/>
    <lineage>
        <taxon>Eukaryota</taxon>
        <taxon>Metazoa</taxon>
        <taxon>Ecdysozoa</taxon>
        <taxon>Arthropoda</taxon>
        <taxon>Hexapoda</taxon>
        <taxon>Insecta</taxon>
        <taxon>Pterygota</taxon>
        <taxon>Neoptera</taxon>
        <taxon>Endopterygota</taxon>
        <taxon>Hymenoptera</taxon>
        <taxon>Apocrita</taxon>
        <taxon>Proctotrupomorpha</taxon>
        <taxon>Chalcidoidea</taxon>
        <taxon>Aphelinidae</taxon>
        <taxon>Aphelininae</taxon>
        <taxon>Eretmocerus</taxon>
    </lineage>
</organism>
<dbReference type="Proteomes" id="UP001239111">
    <property type="component" value="Chromosome 4"/>
</dbReference>